<accession>A0A0B6YP89</accession>
<dbReference type="AlphaFoldDB" id="A0A0B6YP89"/>
<dbReference type="PANTHER" id="PTHR37687:SF1">
    <property type="entry name" value="AGAP006772-PA"/>
    <property type="match status" value="1"/>
</dbReference>
<feature type="chain" id="PRO_5002110820" description="Phospholipase A2 domain-containing protein" evidence="1">
    <location>
        <begin position="22"/>
        <end position="330"/>
    </location>
</feature>
<dbReference type="SUPFAM" id="SSF48619">
    <property type="entry name" value="Phospholipase A2, PLA2"/>
    <property type="match status" value="1"/>
</dbReference>
<dbReference type="InterPro" id="IPR038875">
    <property type="entry name" value="PLA2_conodipine-like"/>
</dbReference>
<evidence type="ECO:0008006" key="3">
    <source>
        <dbReference type="Google" id="ProtNLM"/>
    </source>
</evidence>
<keyword evidence="1" id="KW-0732">Signal</keyword>
<feature type="signal peptide" evidence="1">
    <location>
        <begin position="1"/>
        <end position="21"/>
    </location>
</feature>
<reference evidence="2" key="1">
    <citation type="submission" date="2014-12" db="EMBL/GenBank/DDBJ databases">
        <title>Insight into the proteome of Arion vulgaris.</title>
        <authorList>
            <person name="Aradska J."/>
            <person name="Bulat T."/>
            <person name="Smidak R."/>
            <person name="Sarate P."/>
            <person name="Gangsoo J."/>
            <person name="Sialana F."/>
            <person name="Bilban M."/>
            <person name="Lubec G."/>
        </authorList>
    </citation>
    <scope>NUCLEOTIDE SEQUENCE</scope>
    <source>
        <tissue evidence="2">Skin</tissue>
    </source>
</reference>
<dbReference type="EMBL" id="HACG01011077">
    <property type="protein sequence ID" value="CEK57942.1"/>
    <property type="molecule type" value="Transcribed_RNA"/>
</dbReference>
<dbReference type="GO" id="GO:0050482">
    <property type="term" value="P:arachidonate secretion"/>
    <property type="evidence" value="ECO:0007669"/>
    <property type="project" value="InterPro"/>
</dbReference>
<protein>
    <recommendedName>
        <fullName evidence="3">Phospholipase A2 domain-containing protein</fullName>
    </recommendedName>
</protein>
<evidence type="ECO:0000313" key="2">
    <source>
        <dbReference type="EMBL" id="CEK57942.1"/>
    </source>
</evidence>
<gene>
    <name evidence="2" type="primary">ORF31528</name>
</gene>
<name>A0A0B6YP89_9EUPU</name>
<proteinExistence type="predicted"/>
<dbReference type="GO" id="GO:0004623">
    <property type="term" value="F:phospholipase A2 activity"/>
    <property type="evidence" value="ECO:0007669"/>
    <property type="project" value="InterPro"/>
</dbReference>
<sequence>MTTVFPLAVRFGMLYFVLVHGFDTVAQVTDICFQYDTNGCSVPFDLPFFFKTLFTPSCNRHDVCYSCGVDYNISKDHCDKAFQGDTSAACRSHYLNSPPTVGQTTSSHHQQIMSHRKTVLYLINKHYEKFQSVLSRSMVKYIELFQTMELDRFIIQYQDHVIVNWVQILANLLSQHNHMAYPTQQNKVLTNFFQDIIQPKRTVPCIDIKHKTRSKNSIDFLKFEQNVLSILEKIPAAIFKTKLNQLKNMLLQGDNSETKYCEKIRNDVDSSTMCAKFQERITCNEIKLLVCLFFSDVYYLAVELFGYSSYHNEAEFYCNESFVHKCLPAF</sequence>
<dbReference type="PANTHER" id="PTHR37687">
    <property type="entry name" value="AGAP006772-PA"/>
    <property type="match status" value="1"/>
</dbReference>
<dbReference type="GO" id="GO:0006644">
    <property type="term" value="P:phospholipid metabolic process"/>
    <property type="evidence" value="ECO:0007669"/>
    <property type="project" value="InterPro"/>
</dbReference>
<organism evidence="2">
    <name type="scientific">Arion vulgaris</name>
    <dbReference type="NCBI Taxonomy" id="1028688"/>
    <lineage>
        <taxon>Eukaryota</taxon>
        <taxon>Metazoa</taxon>
        <taxon>Spiralia</taxon>
        <taxon>Lophotrochozoa</taxon>
        <taxon>Mollusca</taxon>
        <taxon>Gastropoda</taxon>
        <taxon>Heterobranchia</taxon>
        <taxon>Euthyneura</taxon>
        <taxon>Panpulmonata</taxon>
        <taxon>Eupulmonata</taxon>
        <taxon>Stylommatophora</taxon>
        <taxon>Helicina</taxon>
        <taxon>Arionoidea</taxon>
        <taxon>Arionidae</taxon>
        <taxon>Arion</taxon>
    </lineage>
</organism>
<evidence type="ECO:0000256" key="1">
    <source>
        <dbReference type="SAM" id="SignalP"/>
    </source>
</evidence>
<dbReference type="Gene3D" id="1.20.90.10">
    <property type="entry name" value="Phospholipase A2 domain"/>
    <property type="match status" value="1"/>
</dbReference>
<dbReference type="InterPro" id="IPR036444">
    <property type="entry name" value="PLipase_A2_dom_sf"/>
</dbReference>